<protein>
    <submittedName>
        <fullName evidence="2">Uncharacterized protein</fullName>
    </submittedName>
</protein>
<reference evidence="2 3" key="1">
    <citation type="submission" date="2017-01" db="EMBL/GenBank/DDBJ databases">
        <authorList>
            <person name="Mah S.A."/>
            <person name="Swanson W.J."/>
            <person name="Moy G.W."/>
            <person name="Vacquier V.D."/>
        </authorList>
    </citation>
    <scope>NUCLEOTIDE SEQUENCE [LARGE SCALE GENOMIC DNA]</scope>
    <source>
        <strain evidence="2 3">DSM 26375</strain>
    </source>
</reference>
<dbReference type="Proteomes" id="UP000186141">
    <property type="component" value="Unassembled WGS sequence"/>
</dbReference>
<accession>A0A1N7NQ75</accession>
<gene>
    <name evidence="2" type="ORF">SAMN05421774_10447</name>
</gene>
<proteinExistence type="predicted"/>
<dbReference type="AlphaFoldDB" id="A0A1N7NQ75"/>
<evidence type="ECO:0000313" key="2">
    <source>
        <dbReference type="EMBL" id="SIT00388.1"/>
    </source>
</evidence>
<name>A0A1N7NQ75_9RHOB</name>
<dbReference type="EMBL" id="FTOT01000004">
    <property type="protein sequence ID" value="SIT00388.1"/>
    <property type="molecule type" value="Genomic_DNA"/>
</dbReference>
<evidence type="ECO:0000256" key="1">
    <source>
        <dbReference type="SAM" id="MobiDB-lite"/>
    </source>
</evidence>
<evidence type="ECO:0000313" key="3">
    <source>
        <dbReference type="Proteomes" id="UP000186141"/>
    </source>
</evidence>
<organism evidence="2 3">
    <name type="scientific">Gemmobacter megaterium</name>
    <dbReference type="NCBI Taxonomy" id="1086013"/>
    <lineage>
        <taxon>Bacteria</taxon>
        <taxon>Pseudomonadati</taxon>
        <taxon>Pseudomonadota</taxon>
        <taxon>Alphaproteobacteria</taxon>
        <taxon>Rhodobacterales</taxon>
        <taxon>Paracoccaceae</taxon>
        <taxon>Gemmobacter</taxon>
    </lineage>
</organism>
<dbReference type="STRING" id="1086013.SAMN05421774_10447"/>
<feature type="region of interest" description="Disordered" evidence="1">
    <location>
        <begin position="10"/>
        <end position="38"/>
    </location>
</feature>
<sequence>MTRWLQAARAAKAALPPGDKTDTTDATQSMGEVPHLSAQPEMVVSVVSVLSEGGMPRPKPSAPAPSRLDGPVSIGIVADTPRALCSVTDRPMTWTGKVVSLDAWRRLSAWDRHGPELASEELV</sequence>
<keyword evidence="3" id="KW-1185">Reference proteome</keyword>